<accession>S7T2C5</accession>
<dbReference type="InterPro" id="IPR012676">
    <property type="entry name" value="TGS-like"/>
</dbReference>
<dbReference type="GO" id="GO:0005886">
    <property type="term" value="C:plasma membrane"/>
    <property type="evidence" value="ECO:0007669"/>
    <property type="project" value="TreeGrafter"/>
</dbReference>
<feature type="domain" description="TGS" evidence="4">
    <location>
        <begin position="402"/>
        <end position="463"/>
    </location>
</feature>
<dbReference type="FunFam" id="1.10.3210.10:FF:000001">
    <property type="entry name" value="GTP pyrophosphokinase RelA"/>
    <property type="match status" value="1"/>
</dbReference>
<evidence type="ECO:0000256" key="1">
    <source>
        <dbReference type="RuleBase" id="RU003847"/>
    </source>
</evidence>
<protein>
    <submittedName>
        <fullName evidence="5">Metal dependent phosphohydrolase</fullName>
    </submittedName>
</protein>
<reference evidence="5 6" key="1">
    <citation type="journal article" date="2013" name="Genome Announc.">
        <title>Draft genome sequences for three mercury-methylating, sulfate-reducing bacteria.</title>
        <authorList>
            <person name="Brown S.D."/>
            <person name="Hurt R.A.Jr."/>
            <person name="Gilmour C.C."/>
            <person name="Elias D.A."/>
        </authorList>
    </citation>
    <scope>NUCLEOTIDE SEQUENCE [LARGE SCALE GENOMIC DNA]</scope>
    <source>
        <strain evidence="5 6">DSM 16529</strain>
    </source>
</reference>
<dbReference type="SUPFAM" id="SSF109604">
    <property type="entry name" value="HD-domain/PDEase-like"/>
    <property type="match status" value="1"/>
</dbReference>
<feature type="domain" description="ACT" evidence="2">
    <location>
        <begin position="655"/>
        <end position="729"/>
    </location>
</feature>
<organism evidence="5 6">
    <name type="scientific">Alkalidesulfovibrio alkalitolerans DSM 16529</name>
    <dbReference type="NCBI Taxonomy" id="1121439"/>
    <lineage>
        <taxon>Bacteria</taxon>
        <taxon>Pseudomonadati</taxon>
        <taxon>Thermodesulfobacteriota</taxon>
        <taxon>Desulfovibrionia</taxon>
        <taxon>Desulfovibrionales</taxon>
        <taxon>Desulfovibrionaceae</taxon>
        <taxon>Alkalidesulfovibrio</taxon>
    </lineage>
</organism>
<comment type="similarity">
    <text evidence="1">Belongs to the relA/spoT family.</text>
</comment>
<dbReference type="Pfam" id="PF19296">
    <property type="entry name" value="RelA_AH_RIS"/>
    <property type="match status" value="1"/>
</dbReference>
<evidence type="ECO:0000259" key="3">
    <source>
        <dbReference type="PROSITE" id="PS51831"/>
    </source>
</evidence>
<dbReference type="Pfam" id="PF02824">
    <property type="entry name" value="TGS"/>
    <property type="match status" value="1"/>
</dbReference>
<dbReference type="InterPro" id="IPR033655">
    <property type="entry name" value="TGS_RelA/SpoT"/>
</dbReference>
<evidence type="ECO:0000259" key="2">
    <source>
        <dbReference type="PROSITE" id="PS51671"/>
    </source>
</evidence>
<dbReference type="PROSITE" id="PS51880">
    <property type="entry name" value="TGS"/>
    <property type="match status" value="1"/>
</dbReference>
<dbReference type="GO" id="GO:0015969">
    <property type="term" value="P:guanosine tetraphosphate metabolic process"/>
    <property type="evidence" value="ECO:0007669"/>
    <property type="project" value="InterPro"/>
</dbReference>
<dbReference type="Pfam" id="PF13328">
    <property type="entry name" value="HD_4"/>
    <property type="match status" value="1"/>
</dbReference>
<dbReference type="FunFam" id="3.10.20.30:FF:000002">
    <property type="entry name" value="GTP pyrophosphokinase (RelA/SpoT)"/>
    <property type="match status" value="1"/>
</dbReference>
<dbReference type="Gene3D" id="1.10.3210.10">
    <property type="entry name" value="Hypothetical protein af1432"/>
    <property type="match status" value="1"/>
</dbReference>
<keyword evidence="6" id="KW-1185">Reference proteome</keyword>
<dbReference type="InterPro" id="IPR006674">
    <property type="entry name" value="HD_domain"/>
</dbReference>
<evidence type="ECO:0000313" key="6">
    <source>
        <dbReference type="Proteomes" id="UP000014975"/>
    </source>
</evidence>
<dbReference type="STRING" id="1121439.dsat_1392"/>
<dbReference type="Gene3D" id="3.10.20.30">
    <property type="match status" value="1"/>
</dbReference>
<dbReference type="Pfam" id="PF13291">
    <property type="entry name" value="ACT_4"/>
    <property type="match status" value="1"/>
</dbReference>
<dbReference type="PATRIC" id="fig|1121439.3.peg.2775"/>
<dbReference type="Proteomes" id="UP000014975">
    <property type="component" value="Unassembled WGS sequence"/>
</dbReference>
<dbReference type="PROSITE" id="PS51831">
    <property type="entry name" value="HD"/>
    <property type="match status" value="1"/>
</dbReference>
<dbReference type="GO" id="GO:0008728">
    <property type="term" value="F:GTP diphosphokinase activity"/>
    <property type="evidence" value="ECO:0007669"/>
    <property type="project" value="TreeGrafter"/>
</dbReference>
<dbReference type="SMART" id="SM00471">
    <property type="entry name" value="HDc"/>
    <property type="match status" value="1"/>
</dbReference>
<dbReference type="PANTHER" id="PTHR21262">
    <property type="entry name" value="GUANOSINE-3',5'-BIS DIPHOSPHATE 3'-PYROPHOSPHOHYDROLASE"/>
    <property type="match status" value="1"/>
</dbReference>
<dbReference type="SUPFAM" id="SSF55021">
    <property type="entry name" value="ACT-like"/>
    <property type="match status" value="1"/>
</dbReference>
<dbReference type="NCBIfam" id="TIGR00691">
    <property type="entry name" value="spoT_relA"/>
    <property type="match status" value="1"/>
</dbReference>
<gene>
    <name evidence="5" type="ORF">dsat_1392</name>
</gene>
<dbReference type="InterPro" id="IPR043519">
    <property type="entry name" value="NT_sf"/>
</dbReference>
<feature type="domain" description="HD" evidence="3">
    <location>
        <begin position="61"/>
        <end position="160"/>
    </location>
</feature>
<sequence>MTAKTMTTSEQRPHAPMIRIGEVIDRIAAYIPNPDMALIQKAYVFSASAHEGQTRQSGEPYLSHPLSVAAILAEMRLDEASIAAGLLHDTVEDTKATIEEIKDQFGVEVAHVVDGVTKISKMVFESREEAQAENIRKMILAMSEDIRVLMVKLADRLHNMRTLDFMKPHKQRLIAQETLDIYCPLANRLGLHQIKVELEDLCFRYLKPDAYKQLKKSVERHATVSREYIDKVIGLLEEMLEANTIQGRVMGRTKHLHSIYNKMLQQGLTFDQVYDLIAFRVVVGGLKDCYAVLGLVHATWRPVPGRFKDYISMPKNNMYQSLHTTVVGPDGERIEIQIRTEEMNRLAEYGVAAHWQYKESQLGMKSRDMEKFSWLRQILDWQQETKDPRDFMSNLRFDLFADEVYVFTPRGDVKELPEGATPVDFAYLIHSQVGDRCSGAKVNGKLVPLSTRLKNGDTVEIISDPSRRPSRDWLKFVKTAKAISRIKHFIRTEERTRSIALGKEMLEKEGRKLGLNFNKLLHSGAIEPLAEEYSFKNVEELLSAVGYSRITPKKLLNRLLPKPAEDEKPQAEAAHEEPHKPLSTDKVRIKGVDDVLVRYAQCCDPLPGDPIVGFITRGRGVTVHTADCPNVKNLEPERLMAISWEGQEDKPYPAKISIKARNVPGALAQIADILGKQGVNIDSGTFLSSEDKTSDIVLTIEVRDSAHLYATIDRISSLDKVIEVSRLSLA</sequence>
<dbReference type="CDD" id="cd05399">
    <property type="entry name" value="NT_Rel-Spo_like"/>
    <property type="match status" value="1"/>
</dbReference>
<dbReference type="SUPFAM" id="SSF81301">
    <property type="entry name" value="Nucleotidyltransferase"/>
    <property type="match status" value="1"/>
</dbReference>
<dbReference type="InterPro" id="IPR007685">
    <property type="entry name" value="RelA_SpoT"/>
</dbReference>
<dbReference type="Gene3D" id="3.30.70.260">
    <property type="match status" value="1"/>
</dbReference>
<dbReference type="InterPro" id="IPR012675">
    <property type="entry name" value="Beta-grasp_dom_sf"/>
</dbReference>
<dbReference type="GO" id="GO:0042594">
    <property type="term" value="P:response to starvation"/>
    <property type="evidence" value="ECO:0007669"/>
    <property type="project" value="TreeGrafter"/>
</dbReference>
<evidence type="ECO:0000313" key="5">
    <source>
        <dbReference type="EMBL" id="EPR30670.1"/>
    </source>
</evidence>
<evidence type="ECO:0000259" key="4">
    <source>
        <dbReference type="PROSITE" id="PS51880"/>
    </source>
</evidence>
<dbReference type="GO" id="GO:0015949">
    <property type="term" value="P:nucleobase-containing small molecule interconversion"/>
    <property type="evidence" value="ECO:0007669"/>
    <property type="project" value="UniProtKB-ARBA"/>
</dbReference>
<dbReference type="Gene3D" id="3.30.460.10">
    <property type="entry name" value="Beta Polymerase, domain 2"/>
    <property type="match status" value="1"/>
</dbReference>
<name>S7T2C5_9BACT</name>
<dbReference type="InterPro" id="IPR045865">
    <property type="entry name" value="ACT-like_dom_sf"/>
</dbReference>
<dbReference type="AlphaFoldDB" id="S7T2C5"/>
<keyword evidence="5" id="KW-0378">Hydrolase</keyword>
<dbReference type="eggNOG" id="COG0317">
    <property type="taxonomic scope" value="Bacteria"/>
</dbReference>
<dbReference type="CDD" id="cd04876">
    <property type="entry name" value="ACT_RelA-SpoT"/>
    <property type="match status" value="1"/>
</dbReference>
<dbReference type="InterPro" id="IPR004095">
    <property type="entry name" value="TGS"/>
</dbReference>
<dbReference type="FunFam" id="3.30.460.10:FF:000001">
    <property type="entry name" value="GTP pyrophosphokinase RelA"/>
    <property type="match status" value="1"/>
</dbReference>
<dbReference type="SUPFAM" id="SSF81271">
    <property type="entry name" value="TGS-like"/>
    <property type="match status" value="1"/>
</dbReference>
<dbReference type="InterPro" id="IPR045600">
    <property type="entry name" value="RelA/SpoT_AH_RIS"/>
</dbReference>
<dbReference type="InterPro" id="IPR003607">
    <property type="entry name" value="HD/PDEase_dom"/>
</dbReference>
<dbReference type="CDD" id="cd01668">
    <property type="entry name" value="TGS_RSH"/>
    <property type="match status" value="1"/>
</dbReference>
<proteinExistence type="inferred from homology"/>
<comment type="function">
    <text evidence="1">In eubacteria ppGpp (guanosine 3'-diphosphate 5'-diphosphate) is a mediator of the stringent response that coordinates a variety of cellular activities in response to changes in nutritional abundance.</text>
</comment>
<dbReference type="PANTHER" id="PTHR21262:SF36">
    <property type="entry name" value="BIFUNCTIONAL (P)PPGPP SYNTHASE_HYDROLASE SPOT"/>
    <property type="match status" value="1"/>
</dbReference>
<dbReference type="CDD" id="cd00077">
    <property type="entry name" value="HDc"/>
    <property type="match status" value="1"/>
</dbReference>
<dbReference type="InterPro" id="IPR002912">
    <property type="entry name" value="ACT_dom"/>
</dbReference>
<dbReference type="Pfam" id="PF04607">
    <property type="entry name" value="RelA_SpoT"/>
    <property type="match status" value="1"/>
</dbReference>
<dbReference type="InterPro" id="IPR004811">
    <property type="entry name" value="RelA/Spo_fam"/>
</dbReference>
<dbReference type="GO" id="GO:0008893">
    <property type="term" value="F:guanosine-3',5'-bis(diphosphate) 3'-diphosphatase activity"/>
    <property type="evidence" value="ECO:0007669"/>
    <property type="project" value="TreeGrafter"/>
</dbReference>
<dbReference type="EMBL" id="ATHI01000031">
    <property type="protein sequence ID" value="EPR30670.1"/>
    <property type="molecule type" value="Genomic_DNA"/>
</dbReference>
<dbReference type="PROSITE" id="PS51671">
    <property type="entry name" value="ACT"/>
    <property type="match status" value="1"/>
</dbReference>
<comment type="caution">
    <text evidence="5">The sequence shown here is derived from an EMBL/GenBank/DDBJ whole genome shotgun (WGS) entry which is preliminary data.</text>
</comment>
<dbReference type="SMART" id="SM00954">
    <property type="entry name" value="RelA_SpoT"/>
    <property type="match status" value="1"/>
</dbReference>